<protein>
    <submittedName>
        <fullName evidence="2">Uncharacterized protein</fullName>
    </submittedName>
</protein>
<dbReference type="AlphaFoldDB" id="A0A934KRA5"/>
<evidence type="ECO:0000256" key="1">
    <source>
        <dbReference type="SAM" id="Phobius"/>
    </source>
</evidence>
<gene>
    <name evidence="2" type="ORF">JF887_13180</name>
</gene>
<feature type="transmembrane region" description="Helical" evidence="1">
    <location>
        <begin position="716"/>
        <end position="733"/>
    </location>
</feature>
<organism evidence="2 3">
    <name type="scientific">Candidatus Amunia macphersoniae</name>
    <dbReference type="NCBI Taxonomy" id="3127014"/>
    <lineage>
        <taxon>Bacteria</taxon>
        <taxon>Bacillati</taxon>
        <taxon>Candidatus Dormiibacterota</taxon>
        <taxon>Candidatus Dormibacteria</taxon>
        <taxon>Candidatus Aeolococcales</taxon>
        <taxon>Candidatus Aeolococcaceae</taxon>
        <taxon>Candidatus Amunia</taxon>
    </lineage>
</organism>
<proteinExistence type="predicted"/>
<comment type="caution">
    <text evidence="2">The sequence shown here is derived from an EMBL/GenBank/DDBJ whole genome shotgun (WGS) entry which is preliminary data.</text>
</comment>
<sequence length="745" mass="78800">MDGRSCRRRLVVGLILVIAALGAVPLASPATVAHASTGQPFLVGAASQSYAPPSFGGSLAPFLGSDPADCLPPGNVVYAGARQFAFEEPYVDSKHSGHYDLGDPFLDCNRNGRWDGNYIGGGGNAPRLYTKVADAPSAQAVAIDNGTTSIAIEVLDHEGLFNVYQAEIRKRVVSDLTALKIHPPDRIFISSTHDESAPDSIGLYGPNAASSSVNQYWTESWLVPNAALAIEKAVRTMRPANIRFAEPIQPANLRQCFSSYPYIDDQLMPSFQAVASDGSVVATLANITQHSETLGFDSGASADPGAPASMGTVTLDQEATWLSADWQSWFRGKLQADYPGSVAIDMAGSVGSNETPEVFSKNISRTPEKFVDASHPAGCRTLYTAPGSEIPLGYYSETRALGEQLAAAVEGGFPAGNEPPFTTSTSIAGGRADVCVEVTNALFQAAGAAGVFGSRPVYTNKCTVILPVGPNGSTEGTELLTQVAAFQVGDGSFVSAPGEIFPVTFLRGFVGPQDMPFAQYGLPQWPLPHMHTPYRFIDGLGEDMVGYIFPKGNGVGVPGEYPATNPQANGTDRFGCGHSDDSESAGSGAADSIATMLVPLMDRTFGGIVEDIVSGRYVLPDGKLSRDPLGGPEIKCNVARTFAPDGTAVAIWRADGSIVQPAHWMSLSGRVQDAADRNTRGWIDTHGTRHWLDVFPDISNAPVSVIPPMNLPEAPLAPLLLVVGALIIGFALLRRRRRAQRPPPE</sequence>
<keyword evidence="1" id="KW-1133">Transmembrane helix</keyword>
<dbReference type="InterPro" id="IPR006311">
    <property type="entry name" value="TAT_signal"/>
</dbReference>
<reference evidence="2 3" key="1">
    <citation type="submission" date="2020-10" db="EMBL/GenBank/DDBJ databases">
        <title>Ca. Dormibacterota MAGs.</title>
        <authorList>
            <person name="Montgomery K."/>
        </authorList>
    </citation>
    <scope>NUCLEOTIDE SEQUENCE [LARGE SCALE GENOMIC DNA]</scope>
    <source>
        <strain evidence="2">Mitchell_Peninsula_5</strain>
    </source>
</reference>
<keyword evidence="1" id="KW-0812">Transmembrane</keyword>
<accession>A0A934KRA5</accession>
<evidence type="ECO:0000313" key="2">
    <source>
        <dbReference type="EMBL" id="MBJ7610365.1"/>
    </source>
</evidence>
<dbReference type="Proteomes" id="UP000614410">
    <property type="component" value="Unassembled WGS sequence"/>
</dbReference>
<keyword evidence="1" id="KW-0472">Membrane</keyword>
<evidence type="ECO:0000313" key="3">
    <source>
        <dbReference type="Proteomes" id="UP000614410"/>
    </source>
</evidence>
<dbReference type="EMBL" id="JAEKNN010000061">
    <property type="protein sequence ID" value="MBJ7610365.1"/>
    <property type="molecule type" value="Genomic_DNA"/>
</dbReference>
<dbReference type="PROSITE" id="PS51318">
    <property type="entry name" value="TAT"/>
    <property type="match status" value="1"/>
</dbReference>
<name>A0A934KRA5_9BACT</name>